<comment type="similarity">
    <text evidence="1">Belongs to the DEFL family.</text>
</comment>
<dbReference type="OrthoDB" id="1141610at2759"/>
<evidence type="ECO:0000256" key="3">
    <source>
        <dbReference type="ARBA" id="ARBA00022577"/>
    </source>
</evidence>
<dbReference type="Gramene" id="Vigun09g147900.1.v1.2">
    <property type="protein sequence ID" value="Vigun09g147900.1.v1.2"/>
    <property type="gene ID" value="Vigun09g147900.v1.2"/>
</dbReference>
<evidence type="ECO:0000256" key="2">
    <source>
        <dbReference type="ARBA" id="ARBA00022529"/>
    </source>
</evidence>
<dbReference type="AlphaFoldDB" id="A0A4D6NST3"/>
<gene>
    <name evidence="7" type="ORF">DEO72_LG11g2580</name>
</gene>
<keyword evidence="4" id="KW-0611">Plant defense</keyword>
<protein>
    <submittedName>
        <fullName evidence="7">Uncharacterized protein</fullName>
    </submittedName>
</protein>
<evidence type="ECO:0000313" key="8">
    <source>
        <dbReference type="Proteomes" id="UP000501690"/>
    </source>
</evidence>
<evidence type="ECO:0000256" key="6">
    <source>
        <dbReference type="SAM" id="SignalP"/>
    </source>
</evidence>
<keyword evidence="3" id="KW-0295">Fungicide</keyword>
<keyword evidence="6" id="KW-0732">Signal</keyword>
<evidence type="ECO:0000256" key="5">
    <source>
        <dbReference type="ARBA" id="ARBA00023157"/>
    </source>
</evidence>
<name>A0A4D6NST3_VIGUN</name>
<dbReference type="InterPro" id="IPR010851">
    <property type="entry name" value="DEFL"/>
</dbReference>
<keyword evidence="2" id="KW-0929">Antimicrobial</keyword>
<dbReference type="GO" id="GO:0031640">
    <property type="term" value="P:killing of cells of another organism"/>
    <property type="evidence" value="ECO:0007669"/>
    <property type="project" value="UniProtKB-KW"/>
</dbReference>
<keyword evidence="8" id="KW-1185">Reference proteome</keyword>
<keyword evidence="5" id="KW-1015">Disulfide bond</keyword>
<dbReference type="EMBL" id="CP039355">
    <property type="protein sequence ID" value="QCE15569.1"/>
    <property type="molecule type" value="Genomic_DNA"/>
</dbReference>
<dbReference type="Proteomes" id="UP000501690">
    <property type="component" value="Linkage Group LG11"/>
</dbReference>
<dbReference type="Pfam" id="PF25052">
    <property type="entry name" value="AtDEF-like"/>
    <property type="match status" value="1"/>
</dbReference>
<reference evidence="7 8" key="1">
    <citation type="submission" date="2019-04" db="EMBL/GenBank/DDBJ databases">
        <title>An improved genome assembly and genetic linkage map for asparagus bean, Vigna unguiculata ssp. sesquipedialis.</title>
        <authorList>
            <person name="Xia Q."/>
            <person name="Zhang R."/>
            <person name="Dong Y."/>
        </authorList>
    </citation>
    <scope>NUCLEOTIDE SEQUENCE [LARGE SCALE GENOMIC DNA]</scope>
    <source>
        <tissue evidence="7">Leaf</tissue>
    </source>
</reference>
<organism evidence="7 8">
    <name type="scientific">Vigna unguiculata</name>
    <name type="common">Cowpea</name>
    <dbReference type="NCBI Taxonomy" id="3917"/>
    <lineage>
        <taxon>Eukaryota</taxon>
        <taxon>Viridiplantae</taxon>
        <taxon>Streptophyta</taxon>
        <taxon>Embryophyta</taxon>
        <taxon>Tracheophyta</taxon>
        <taxon>Spermatophyta</taxon>
        <taxon>Magnoliopsida</taxon>
        <taxon>eudicotyledons</taxon>
        <taxon>Gunneridae</taxon>
        <taxon>Pentapetalae</taxon>
        <taxon>rosids</taxon>
        <taxon>fabids</taxon>
        <taxon>Fabales</taxon>
        <taxon>Fabaceae</taxon>
        <taxon>Papilionoideae</taxon>
        <taxon>50 kb inversion clade</taxon>
        <taxon>NPAAA clade</taxon>
        <taxon>indigoferoid/millettioid clade</taxon>
        <taxon>Phaseoleae</taxon>
        <taxon>Vigna</taxon>
    </lineage>
</organism>
<feature type="chain" id="PRO_5020038276" evidence="6">
    <location>
        <begin position="27"/>
        <end position="78"/>
    </location>
</feature>
<accession>A0A4D6NST3</accession>
<proteinExistence type="inferred from homology"/>
<evidence type="ECO:0000313" key="7">
    <source>
        <dbReference type="EMBL" id="QCE15569.1"/>
    </source>
</evidence>
<evidence type="ECO:0000256" key="1">
    <source>
        <dbReference type="ARBA" id="ARBA00006722"/>
    </source>
</evidence>
<sequence length="78" mass="8416">MMSRRITMNSIFGILCIALLLTSVSANVVCHKEGNCPDAKACFSYCVGLGYKDYGGLCTSQRFNLCCCVSAERPPAIV</sequence>
<dbReference type="GO" id="GO:0050832">
    <property type="term" value="P:defense response to fungus"/>
    <property type="evidence" value="ECO:0007669"/>
    <property type="project" value="UniProtKB-KW"/>
</dbReference>
<feature type="signal peptide" evidence="6">
    <location>
        <begin position="1"/>
        <end position="26"/>
    </location>
</feature>
<evidence type="ECO:0000256" key="4">
    <source>
        <dbReference type="ARBA" id="ARBA00022821"/>
    </source>
</evidence>